<dbReference type="GO" id="GO:0000287">
    <property type="term" value="F:magnesium ion binding"/>
    <property type="evidence" value="ECO:0007669"/>
    <property type="project" value="UniProtKB-UniRule"/>
</dbReference>
<evidence type="ECO:0000313" key="16">
    <source>
        <dbReference type="Proteomes" id="UP000075604"/>
    </source>
</evidence>
<dbReference type="PANTHER" id="PTHR11538:SF41">
    <property type="entry name" value="PHENYLALANINE--TRNA LIGASE, MITOCHONDRIAL"/>
    <property type="match status" value="1"/>
</dbReference>
<evidence type="ECO:0000256" key="13">
    <source>
        <dbReference type="HAMAP-Rule" id="MF_00281"/>
    </source>
</evidence>
<organism evidence="15 16">
    <name type="scientific">Sorangium cellulosum</name>
    <name type="common">Polyangium cellulosum</name>
    <dbReference type="NCBI Taxonomy" id="56"/>
    <lineage>
        <taxon>Bacteria</taxon>
        <taxon>Pseudomonadati</taxon>
        <taxon>Myxococcota</taxon>
        <taxon>Polyangia</taxon>
        <taxon>Polyangiales</taxon>
        <taxon>Polyangiaceae</taxon>
        <taxon>Sorangium</taxon>
    </lineage>
</organism>
<dbReference type="GO" id="GO:0006432">
    <property type="term" value="P:phenylalanyl-tRNA aminoacylation"/>
    <property type="evidence" value="ECO:0007669"/>
    <property type="project" value="UniProtKB-UniRule"/>
</dbReference>
<dbReference type="InterPro" id="IPR010978">
    <property type="entry name" value="tRNA-bd_arm"/>
</dbReference>
<name>A0A150PI20_SORCE</name>
<keyword evidence="5 13" id="KW-0436">Ligase</keyword>
<evidence type="ECO:0000256" key="8">
    <source>
        <dbReference type="ARBA" id="ARBA00022840"/>
    </source>
</evidence>
<evidence type="ECO:0000256" key="6">
    <source>
        <dbReference type="ARBA" id="ARBA00022723"/>
    </source>
</evidence>
<protein>
    <recommendedName>
        <fullName evidence="13">Phenylalanine--tRNA ligase alpha subunit</fullName>
        <ecNumber evidence="13">6.1.1.20</ecNumber>
    </recommendedName>
    <alternativeName>
        <fullName evidence="13">Phenylalanyl-tRNA synthetase alpha subunit</fullName>
        <shortName evidence="13">PheRS</shortName>
    </alternativeName>
</protein>
<dbReference type="InterPro" id="IPR002319">
    <property type="entry name" value="Phenylalanyl-tRNA_Synthase"/>
</dbReference>
<keyword evidence="6 13" id="KW-0479">Metal-binding</keyword>
<comment type="cofactor">
    <cofactor evidence="13">
        <name>Mg(2+)</name>
        <dbReference type="ChEBI" id="CHEBI:18420"/>
    </cofactor>
    <text evidence="13">Binds 2 magnesium ions per tetramer.</text>
</comment>
<keyword evidence="7 13" id="KW-0547">Nucleotide-binding</keyword>
<dbReference type="PROSITE" id="PS50862">
    <property type="entry name" value="AA_TRNA_LIGASE_II"/>
    <property type="match status" value="1"/>
</dbReference>
<dbReference type="CDD" id="cd00496">
    <property type="entry name" value="PheRS_alpha_core"/>
    <property type="match status" value="1"/>
</dbReference>
<evidence type="ECO:0000256" key="4">
    <source>
        <dbReference type="ARBA" id="ARBA00022490"/>
    </source>
</evidence>
<comment type="similarity">
    <text evidence="2 13">Belongs to the class-II aminoacyl-tRNA synthetase family. Phe-tRNA synthetase alpha subunit type 1 subfamily.</text>
</comment>
<keyword evidence="9 13" id="KW-0460">Magnesium</keyword>
<dbReference type="InterPro" id="IPR006195">
    <property type="entry name" value="aa-tRNA-synth_II"/>
</dbReference>
<feature type="binding site" evidence="13">
    <location>
        <position position="262"/>
    </location>
    <ligand>
        <name>Mg(2+)</name>
        <dbReference type="ChEBI" id="CHEBI:18420"/>
        <note>shared with beta subunit</note>
    </ligand>
</feature>
<comment type="subunit">
    <text evidence="3 13">Tetramer of two alpha and two beta subunits.</text>
</comment>
<dbReference type="InterPro" id="IPR045864">
    <property type="entry name" value="aa-tRNA-synth_II/BPL/LPL"/>
</dbReference>
<dbReference type="EMBL" id="JELX01002466">
    <property type="protein sequence ID" value="KYF55314.1"/>
    <property type="molecule type" value="Genomic_DNA"/>
</dbReference>
<dbReference type="Pfam" id="PF01409">
    <property type="entry name" value="tRNA-synt_2d"/>
    <property type="match status" value="1"/>
</dbReference>
<dbReference type="Proteomes" id="UP000075604">
    <property type="component" value="Unassembled WGS sequence"/>
</dbReference>
<comment type="catalytic activity">
    <reaction evidence="12 13">
        <text>tRNA(Phe) + L-phenylalanine + ATP = L-phenylalanyl-tRNA(Phe) + AMP + diphosphate + H(+)</text>
        <dbReference type="Rhea" id="RHEA:19413"/>
        <dbReference type="Rhea" id="RHEA-COMP:9668"/>
        <dbReference type="Rhea" id="RHEA-COMP:9699"/>
        <dbReference type="ChEBI" id="CHEBI:15378"/>
        <dbReference type="ChEBI" id="CHEBI:30616"/>
        <dbReference type="ChEBI" id="CHEBI:33019"/>
        <dbReference type="ChEBI" id="CHEBI:58095"/>
        <dbReference type="ChEBI" id="CHEBI:78442"/>
        <dbReference type="ChEBI" id="CHEBI:78531"/>
        <dbReference type="ChEBI" id="CHEBI:456215"/>
        <dbReference type="EC" id="6.1.1.20"/>
    </reaction>
</comment>
<evidence type="ECO:0000256" key="11">
    <source>
        <dbReference type="ARBA" id="ARBA00023146"/>
    </source>
</evidence>
<evidence type="ECO:0000256" key="3">
    <source>
        <dbReference type="ARBA" id="ARBA00011209"/>
    </source>
</evidence>
<dbReference type="Gene3D" id="3.30.930.10">
    <property type="entry name" value="Bira Bifunctional Protein, Domain 2"/>
    <property type="match status" value="1"/>
</dbReference>
<accession>A0A150PI20</accession>
<evidence type="ECO:0000256" key="1">
    <source>
        <dbReference type="ARBA" id="ARBA00004496"/>
    </source>
</evidence>
<dbReference type="EC" id="6.1.1.20" evidence="13"/>
<gene>
    <name evidence="13" type="primary">pheS</name>
    <name evidence="15" type="ORF">BE04_48255</name>
</gene>
<evidence type="ECO:0000256" key="7">
    <source>
        <dbReference type="ARBA" id="ARBA00022741"/>
    </source>
</evidence>
<sequence>MSGPELGRLIDEVDRTVDVQFAAVGDLDELNRLYASLLGRRGSLNALMKQLPGAAPEERKALGQRLNAVKGRVERAREEATARIKRTARDRELSAPPLDITLPGRWRAPGRPHPIMRTLDEIVDIFVGLGFDVAEGPQIELARYNFDLLGFPADHPAMDMHDTFYVAGDPGQNVLLRTHTSPVQVREMLSHPPPVMIVAPGVVYRRDDDASHSPMFVQIEGLVVDRDVSLGDLKGLLEVYSRRMFGENTRTRFRPSYFPFTEPSAELDVSCLVCYGANRACPQCKGTGWLEVLGCGMVHPTVLRNVGIDPELYTGLAFGIGVDRTANMKFAVDDIRAFYENDVRFLGSL</sequence>
<dbReference type="GO" id="GO:0000049">
    <property type="term" value="F:tRNA binding"/>
    <property type="evidence" value="ECO:0007669"/>
    <property type="project" value="InterPro"/>
</dbReference>
<dbReference type="AlphaFoldDB" id="A0A150PI20"/>
<evidence type="ECO:0000259" key="14">
    <source>
        <dbReference type="PROSITE" id="PS50862"/>
    </source>
</evidence>
<comment type="caution">
    <text evidence="15">The sequence shown here is derived from an EMBL/GenBank/DDBJ whole genome shotgun (WGS) entry which is preliminary data.</text>
</comment>
<dbReference type="GO" id="GO:0004826">
    <property type="term" value="F:phenylalanine-tRNA ligase activity"/>
    <property type="evidence" value="ECO:0007669"/>
    <property type="project" value="UniProtKB-UniRule"/>
</dbReference>
<keyword evidence="8 13" id="KW-0067">ATP-binding</keyword>
<dbReference type="InterPro" id="IPR004529">
    <property type="entry name" value="Phe-tRNA-synth_IIc_asu"/>
</dbReference>
<dbReference type="InterPro" id="IPR004188">
    <property type="entry name" value="Phe-tRNA_ligase_II_N"/>
</dbReference>
<dbReference type="Pfam" id="PF02912">
    <property type="entry name" value="Phe_tRNA-synt_N"/>
    <property type="match status" value="1"/>
</dbReference>
<evidence type="ECO:0000256" key="9">
    <source>
        <dbReference type="ARBA" id="ARBA00022842"/>
    </source>
</evidence>
<dbReference type="PANTHER" id="PTHR11538">
    <property type="entry name" value="PHENYLALANYL-TRNA SYNTHETASE"/>
    <property type="match status" value="1"/>
</dbReference>
<dbReference type="NCBIfam" id="TIGR00468">
    <property type="entry name" value="pheS"/>
    <property type="match status" value="1"/>
</dbReference>
<evidence type="ECO:0000256" key="10">
    <source>
        <dbReference type="ARBA" id="ARBA00022917"/>
    </source>
</evidence>
<reference evidence="15 16" key="1">
    <citation type="submission" date="2014-02" db="EMBL/GenBank/DDBJ databases">
        <title>The small core and large imbalanced accessory genome model reveals a collaborative survival strategy of Sorangium cellulosum strains in nature.</title>
        <authorList>
            <person name="Han K."/>
            <person name="Peng R."/>
            <person name="Blom J."/>
            <person name="Li Y.-Z."/>
        </authorList>
    </citation>
    <scope>NUCLEOTIDE SEQUENCE [LARGE SCALE GENOMIC DNA]</scope>
    <source>
        <strain evidence="15 16">So0157-18</strain>
    </source>
</reference>
<dbReference type="InterPro" id="IPR022911">
    <property type="entry name" value="Phe_tRNA_ligase_alpha1_bac"/>
</dbReference>
<dbReference type="GO" id="GO:0005737">
    <property type="term" value="C:cytoplasm"/>
    <property type="evidence" value="ECO:0007669"/>
    <property type="project" value="UniProtKB-SubCell"/>
</dbReference>
<evidence type="ECO:0000313" key="15">
    <source>
        <dbReference type="EMBL" id="KYF55314.1"/>
    </source>
</evidence>
<keyword evidence="10 13" id="KW-0648">Protein biosynthesis</keyword>
<keyword evidence="11 13" id="KW-0030">Aminoacyl-tRNA synthetase</keyword>
<proteinExistence type="inferred from homology"/>
<evidence type="ECO:0000256" key="5">
    <source>
        <dbReference type="ARBA" id="ARBA00022598"/>
    </source>
</evidence>
<dbReference type="GO" id="GO:0005524">
    <property type="term" value="F:ATP binding"/>
    <property type="evidence" value="ECO:0007669"/>
    <property type="project" value="UniProtKB-UniRule"/>
</dbReference>
<keyword evidence="4 13" id="KW-0963">Cytoplasm</keyword>
<comment type="subcellular location">
    <subcellularLocation>
        <location evidence="1 13">Cytoplasm</location>
    </subcellularLocation>
</comment>
<evidence type="ECO:0000256" key="12">
    <source>
        <dbReference type="ARBA" id="ARBA00049255"/>
    </source>
</evidence>
<dbReference type="SUPFAM" id="SSF55681">
    <property type="entry name" value="Class II aaRS and biotin synthetases"/>
    <property type="match status" value="1"/>
</dbReference>
<dbReference type="SUPFAM" id="SSF46589">
    <property type="entry name" value="tRNA-binding arm"/>
    <property type="match status" value="1"/>
</dbReference>
<feature type="domain" description="Aminoacyl-transfer RNA synthetases class-II family profile" evidence="14">
    <location>
        <begin position="122"/>
        <end position="324"/>
    </location>
</feature>
<dbReference type="HAMAP" id="MF_00281">
    <property type="entry name" value="Phe_tRNA_synth_alpha1"/>
    <property type="match status" value="1"/>
</dbReference>
<evidence type="ECO:0000256" key="2">
    <source>
        <dbReference type="ARBA" id="ARBA00010207"/>
    </source>
</evidence>